<dbReference type="SUPFAM" id="SSF53474">
    <property type="entry name" value="alpha/beta-Hydrolases"/>
    <property type="match status" value="1"/>
</dbReference>
<protein>
    <recommendedName>
        <fullName evidence="5">ATP-dependent DNA helicase RecG</fullName>
    </recommendedName>
</protein>
<name>A0ABW2D025_9ACTN</name>
<dbReference type="Gene3D" id="3.40.50.1820">
    <property type="entry name" value="alpha/beta hydrolase"/>
    <property type="match status" value="1"/>
</dbReference>
<keyword evidence="4" id="KW-1185">Reference proteome</keyword>
<evidence type="ECO:0000313" key="3">
    <source>
        <dbReference type="EMBL" id="MFC6887386.1"/>
    </source>
</evidence>
<keyword evidence="2" id="KW-0732">Signal</keyword>
<comment type="caution">
    <text evidence="3">The sequence shown here is derived from an EMBL/GenBank/DDBJ whole genome shotgun (WGS) entry which is preliminary data.</text>
</comment>
<dbReference type="EMBL" id="JBHSXS010000087">
    <property type="protein sequence ID" value="MFC6887386.1"/>
    <property type="molecule type" value="Genomic_DNA"/>
</dbReference>
<dbReference type="RefSeq" id="WP_378047593.1">
    <property type="nucleotide sequence ID" value="NZ_JBHSXE010000001.1"/>
</dbReference>
<feature type="signal peptide" evidence="2">
    <location>
        <begin position="1"/>
        <end position="40"/>
    </location>
</feature>
<evidence type="ECO:0008006" key="5">
    <source>
        <dbReference type="Google" id="ProtNLM"/>
    </source>
</evidence>
<dbReference type="Proteomes" id="UP001596380">
    <property type="component" value="Unassembled WGS sequence"/>
</dbReference>
<proteinExistence type="predicted"/>
<evidence type="ECO:0000256" key="1">
    <source>
        <dbReference type="SAM" id="MobiDB-lite"/>
    </source>
</evidence>
<dbReference type="InterPro" id="IPR029058">
    <property type="entry name" value="AB_hydrolase_fold"/>
</dbReference>
<feature type="region of interest" description="Disordered" evidence="1">
    <location>
        <begin position="625"/>
        <end position="653"/>
    </location>
</feature>
<feature type="chain" id="PRO_5046321781" description="ATP-dependent DNA helicase RecG" evidence="2">
    <location>
        <begin position="41"/>
        <end position="684"/>
    </location>
</feature>
<reference evidence="4" key="1">
    <citation type="journal article" date="2019" name="Int. J. Syst. Evol. Microbiol.">
        <title>The Global Catalogue of Microorganisms (GCM) 10K type strain sequencing project: providing services to taxonomists for standard genome sequencing and annotation.</title>
        <authorList>
            <consortium name="The Broad Institute Genomics Platform"/>
            <consortium name="The Broad Institute Genome Sequencing Center for Infectious Disease"/>
            <person name="Wu L."/>
            <person name="Ma J."/>
        </authorList>
    </citation>
    <scope>NUCLEOTIDE SEQUENCE [LARGE SCALE GENOMIC DNA]</scope>
    <source>
        <strain evidence="4">JCM 3369</strain>
    </source>
</reference>
<sequence length="684" mass="72594">MRPRAFRARGRRARAFRVRALCALAAALLPAIVALPGAGAAAARAAAPAAAGSPADHVCDPSDTAACMLPFPNDWFTVADRTTATGRRVDLSPLTTPRVAGLLPIDPKEWNRGDGFSPGSALITRVPGLDLARTGAAPITDIGRSLAPGAPIALVDAATGERVPYFAELDANAPEPRRLLLVRPARNLREGHRYLVLLRGLKDGNGDVLRPSPAVRRMLAGTPWPGAEGPRGAALRRTVAELNARGVPTDGLYLAWDFTVASTRDLTGRAVHMRDDAFAKLGGRAPAFTVGKVTDFTAEQDPYLARRVEGTVDVPSYLDLPGGPPGSSLHYGRNGLPEQLPGNVQKANFRCNVPRSAMDKPAQPVLYGHGLMGSADEIDSEKLRKASQEHGLMLCATDWIGMSEGDILNVASVLLNVSRFNTIPDRQQQSYLDFLFLGRALAHPQGFGANAAFRAPDGRPVIGTGLAYAGASQGGIQGVALTALAQDFRRSALIVPGINYGTMLQRSVDFATYEKLLAVSHPDRLEQQLVLNLIQMLWDRGEGNGYAAHVTRDPLPGTPAHRVLVHEAFGDHQVANIATETMARTLGDVRVRQPALAPGRKPDVTPFWDLPAVPGSPYAGSALVAWDSGTPPPPTANVPPTEGKDPHGDTRGSAEAMGQLARFLLTGEIVDTCSGKPCTIPMTP</sequence>
<organism evidence="3 4">
    <name type="scientific">Actinomadura yumaensis</name>
    <dbReference type="NCBI Taxonomy" id="111807"/>
    <lineage>
        <taxon>Bacteria</taxon>
        <taxon>Bacillati</taxon>
        <taxon>Actinomycetota</taxon>
        <taxon>Actinomycetes</taxon>
        <taxon>Streptosporangiales</taxon>
        <taxon>Thermomonosporaceae</taxon>
        <taxon>Actinomadura</taxon>
    </lineage>
</organism>
<evidence type="ECO:0000313" key="4">
    <source>
        <dbReference type="Proteomes" id="UP001596380"/>
    </source>
</evidence>
<feature type="compositionally biased region" description="Basic and acidic residues" evidence="1">
    <location>
        <begin position="642"/>
        <end position="652"/>
    </location>
</feature>
<accession>A0ABW2D025</accession>
<gene>
    <name evidence="3" type="ORF">ACFQKB_47015</name>
</gene>
<evidence type="ECO:0000256" key="2">
    <source>
        <dbReference type="SAM" id="SignalP"/>
    </source>
</evidence>